<dbReference type="EMBL" id="JALDAX010000006">
    <property type="protein sequence ID" value="MCI3241566.1"/>
    <property type="molecule type" value="Genomic_DNA"/>
</dbReference>
<dbReference type="InterPro" id="IPR001279">
    <property type="entry name" value="Metallo-B-lactamas"/>
</dbReference>
<dbReference type="SMART" id="SM00849">
    <property type="entry name" value="Lactamase_B"/>
    <property type="match status" value="1"/>
</dbReference>
<dbReference type="Gene3D" id="3.60.15.10">
    <property type="entry name" value="Ribonuclease Z/Hydroxyacylglutathione hydrolase-like"/>
    <property type="match status" value="1"/>
</dbReference>
<proteinExistence type="predicted"/>
<dbReference type="InterPro" id="IPR036866">
    <property type="entry name" value="RibonucZ/Hydroxyglut_hydro"/>
</dbReference>
<evidence type="ECO:0000313" key="3">
    <source>
        <dbReference type="Proteomes" id="UP001165270"/>
    </source>
</evidence>
<feature type="domain" description="Metallo-beta-lactamase" evidence="1">
    <location>
        <begin position="43"/>
        <end position="211"/>
    </location>
</feature>
<dbReference type="Proteomes" id="UP001165270">
    <property type="component" value="Unassembled WGS sequence"/>
</dbReference>
<evidence type="ECO:0000313" key="2">
    <source>
        <dbReference type="EMBL" id="MCI3241566.1"/>
    </source>
</evidence>
<keyword evidence="3" id="KW-1185">Reference proteome</keyword>
<comment type="caution">
    <text evidence="2">The sequence shown here is derived from an EMBL/GenBank/DDBJ whole genome shotgun (WGS) entry which is preliminary data.</text>
</comment>
<dbReference type="CDD" id="cd16276">
    <property type="entry name" value="metallo-hydrolase-like_MBL-fold"/>
    <property type="match status" value="1"/>
</dbReference>
<reference evidence="2" key="1">
    <citation type="submission" date="2022-03" db="EMBL/GenBank/DDBJ databases">
        <title>Streptomyces 7R015 and 7R016 isolated from Barleria lupulina in Thailand.</title>
        <authorList>
            <person name="Kanchanasin P."/>
            <person name="Phongsopitanun W."/>
            <person name="Tanasupawat S."/>
        </authorList>
    </citation>
    <scope>NUCLEOTIDE SEQUENCE</scope>
    <source>
        <strain evidence="2">7R016</strain>
    </source>
</reference>
<organism evidence="2 3">
    <name type="scientific">Streptomyces spinosisporus</name>
    <dbReference type="NCBI Taxonomy" id="2927582"/>
    <lineage>
        <taxon>Bacteria</taxon>
        <taxon>Bacillati</taxon>
        <taxon>Actinomycetota</taxon>
        <taxon>Actinomycetes</taxon>
        <taxon>Kitasatosporales</taxon>
        <taxon>Streptomycetaceae</taxon>
        <taxon>Streptomyces</taxon>
    </lineage>
</organism>
<evidence type="ECO:0000259" key="1">
    <source>
        <dbReference type="SMART" id="SM00849"/>
    </source>
</evidence>
<dbReference type="SUPFAM" id="SSF56281">
    <property type="entry name" value="Metallo-hydrolase/oxidoreductase"/>
    <property type="match status" value="1"/>
</dbReference>
<dbReference type="RefSeq" id="WP_242710233.1">
    <property type="nucleotide sequence ID" value="NZ_JALDAX010000006.1"/>
</dbReference>
<name>A0ABS9XJQ0_9ACTN</name>
<dbReference type="InterPro" id="IPR050855">
    <property type="entry name" value="NDM-1-like"/>
</dbReference>
<dbReference type="Pfam" id="PF00753">
    <property type="entry name" value="Lactamase_B"/>
    <property type="match status" value="1"/>
</dbReference>
<accession>A0ABS9XJQ0</accession>
<gene>
    <name evidence="2" type="ORF">MQN93_17755</name>
</gene>
<sequence length="325" mass="36262">MTQKVPGIEIPTVPQNAMGPKVPPCGYLVEEIADGVHWVTDGGYQCAFVVCDDEVVAIDAPPSLGTLVMRAIRDVTSKPVTHVVYTHSHGDHIGTVHQFPDDAVRVAQRETHAILRECNDPLRRVPDVTFKDFHRLEVGGQVLELHYRGSNHAPGNSFVHLPRQKVLMLVDVIYPGWVPFTNIAQSKNIPGFMAHHDHALSFDFDTMITGHLTRLGTRQDVEIQREYMHDIRSAAQHALEITSQKRDLARSTVGTDHVYVYFKTMYEAAAAEAARPVIEKWSGRLGGVETLGVNHTLTMYHSLRLDENAQPQVVFFPPTDGVTVR</sequence>
<protein>
    <submittedName>
        <fullName evidence="2">MBL fold metallo-hydrolase</fullName>
    </submittedName>
</protein>
<dbReference type="PANTHER" id="PTHR42951:SF22">
    <property type="entry name" value="METALLO BETA-LACTAMASE SUPERFAMILY LIPOPROTEIN"/>
    <property type="match status" value="1"/>
</dbReference>
<dbReference type="PANTHER" id="PTHR42951">
    <property type="entry name" value="METALLO-BETA-LACTAMASE DOMAIN-CONTAINING"/>
    <property type="match status" value="1"/>
</dbReference>